<evidence type="ECO:0000256" key="1">
    <source>
        <dbReference type="SAM" id="Phobius"/>
    </source>
</evidence>
<evidence type="ECO:0000313" key="2">
    <source>
        <dbReference type="EMBL" id="MFC7618162.1"/>
    </source>
</evidence>
<keyword evidence="1" id="KW-0472">Membrane</keyword>
<keyword evidence="1" id="KW-0812">Transmembrane</keyword>
<accession>A0ABW2TW85</accession>
<feature type="transmembrane region" description="Helical" evidence="1">
    <location>
        <begin position="33"/>
        <end position="55"/>
    </location>
</feature>
<gene>
    <name evidence="2" type="ORF">ACFQV2_37020</name>
</gene>
<dbReference type="Proteomes" id="UP001596512">
    <property type="component" value="Unassembled WGS sequence"/>
</dbReference>
<feature type="transmembrane region" description="Helical" evidence="1">
    <location>
        <begin position="101"/>
        <end position="121"/>
    </location>
</feature>
<proteinExistence type="predicted"/>
<feature type="transmembrane region" description="Helical" evidence="1">
    <location>
        <begin position="127"/>
        <end position="152"/>
    </location>
</feature>
<keyword evidence="1" id="KW-1133">Transmembrane helix</keyword>
<reference evidence="3" key="1">
    <citation type="journal article" date="2019" name="Int. J. Syst. Evol. Microbiol.">
        <title>The Global Catalogue of Microorganisms (GCM) 10K type strain sequencing project: providing services to taxonomists for standard genome sequencing and annotation.</title>
        <authorList>
            <consortium name="The Broad Institute Genomics Platform"/>
            <consortium name="The Broad Institute Genome Sequencing Center for Infectious Disease"/>
            <person name="Wu L."/>
            <person name="Ma J."/>
        </authorList>
    </citation>
    <scope>NUCLEOTIDE SEQUENCE [LARGE SCALE GENOMIC DNA]</scope>
    <source>
        <strain evidence="3">JCM 17695</strain>
    </source>
</reference>
<organism evidence="2 3">
    <name type="scientific">Actinokineospora soli</name>
    <dbReference type="NCBI Taxonomy" id="1048753"/>
    <lineage>
        <taxon>Bacteria</taxon>
        <taxon>Bacillati</taxon>
        <taxon>Actinomycetota</taxon>
        <taxon>Actinomycetes</taxon>
        <taxon>Pseudonocardiales</taxon>
        <taxon>Pseudonocardiaceae</taxon>
        <taxon>Actinokineospora</taxon>
    </lineage>
</organism>
<comment type="caution">
    <text evidence="2">The sequence shown here is derived from an EMBL/GenBank/DDBJ whole genome shotgun (WGS) entry which is preliminary data.</text>
</comment>
<sequence>MAAVTYYPQPQGAWPPPYPPPPFPQAQPSGGTAITAGALALLLMAYTAWPILLIMDPLIGSCGDNCFTGVIAVGLIALPLAALLLLIGGIMVFVRTIAGPVMTALGAFLVLGFLLMMVVLSGGHLGVVVLTGLVLSLPTLVLSLLPPTFTWARSKKQQQFRPY</sequence>
<name>A0ABW2TW85_9PSEU</name>
<protein>
    <submittedName>
        <fullName evidence="2">Uncharacterized protein</fullName>
    </submittedName>
</protein>
<keyword evidence="3" id="KW-1185">Reference proteome</keyword>
<dbReference type="EMBL" id="JBHTEY010000004">
    <property type="protein sequence ID" value="MFC7618162.1"/>
    <property type="molecule type" value="Genomic_DNA"/>
</dbReference>
<feature type="transmembrane region" description="Helical" evidence="1">
    <location>
        <begin position="67"/>
        <end position="94"/>
    </location>
</feature>
<evidence type="ECO:0000313" key="3">
    <source>
        <dbReference type="Proteomes" id="UP001596512"/>
    </source>
</evidence>